<evidence type="ECO:0000313" key="4">
    <source>
        <dbReference type="Proteomes" id="UP000225740"/>
    </source>
</evidence>
<keyword evidence="1" id="KW-0812">Transmembrane</keyword>
<dbReference type="AlphaFoldDB" id="A0A2G1W2H8"/>
<dbReference type="EMBL" id="NIZW01000018">
    <property type="protein sequence ID" value="PHQ33236.1"/>
    <property type="molecule type" value="Genomic_DNA"/>
</dbReference>
<proteinExistence type="predicted"/>
<reference evidence="3 4" key="1">
    <citation type="submission" date="2017-06" db="EMBL/GenBank/DDBJ databases">
        <title>Description of Rhodopirellula bahusiensis sp. nov.</title>
        <authorList>
            <person name="Kizina J."/>
            <person name="Harder J."/>
        </authorList>
    </citation>
    <scope>NUCLEOTIDE SEQUENCE [LARGE SCALE GENOMIC DNA]</scope>
    <source>
        <strain evidence="3 4">SWK21</strain>
    </source>
</reference>
<evidence type="ECO:0000259" key="2">
    <source>
        <dbReference type="Pfam" id="PF03779"/>
    </source>
</evidence>
<feature type="transmembrane region" description="Helical" evidence="1">
    <location>
        <begin position="55"/>
        <end position="72"/>
    </location>
</feature>
<dbReference type="OrthoDB" id="272406at2"/>
<feature type="transmembrane region" description="Helical" evidence="1">
    <location>
        <begin position="29"/>
        <end position="48"/>
    </location>
</feature>
<organism evidence="3 4">
    <name type="scientific">Rhodopirellula bahusiensis</name>
    <dbReference type="NCBI Taxonomy" id="2014065"/>
    <lineage>
        <taxon>Bacteria</taxon>
        <taxon>Pseudomonadati</taxon>
        <taxon>Planctomycetota</taxon>
        <taxon>Planctomycetia</taxon>
        <taxon>Pirellulales</taxon>
        <taxon>Pirellulaceae</taxon>
        <taxon>Rhodopirellula</taxon>
    </lineage>
</organism>
<keyword evidence="4" id="KW-1185">Reference proteome</keyword>
<feature type="transmembrane region" description="Helical" evidence="1">
    <location>
        <begin position="5"/>
        <end position="23"/>
    </location>
</feature>
<name>A0A2G1W2H8_9BACT</name>
<feature type="transmembrane region" description="Helical" evidence="1">
    <location>
        <begin position="84"/>
        <end position="101"/>
    </location>
</feature>
<comment type="caution">
    <text evidence="3">The sequence shown here is derived from an EMBL/GenBank/DDBJ whole genome shotgun (WGS) entry which is preliminary data.</text>
</comment>
<accession>A0A2G1W2H8</accession>
<protein>
    <recommendedName>
        <fullName evidence="2">SPW repeat-containing integral membrane domain-containing protein</fullName>
    </recommendedName>
</protein>
<evidence type="ECO:0000313" key="3">
    <source>
        <dbReference type="EMBL" id="PHQ33236.1"/>
    </source>
</evidence>
<sequence>MWGRVIEIMTAVWLAASPFVFGVQADPGLLWADLGVALLICVLSALSYWHPTRHAHLLILLVSLGLIVWGRFAVVPPTPPHQNHIVVGVFLLMMALIPNEASLPPRVWRERPAGEQVP</sequence>
<keyword evidence="1" id="KW-0472">Membrane</keyword>
<dbReference type="Proteomes" id="UP000225740">
    <property type="component" value="Unassembled WGS sequence"/>
</dbReference>
<dbReference type="GeneID" id="90610483"/>
<evidence type="ECO:0000256" key="1">
    <source>
        <dbReference type="SAM" id="Phobius"/>
    </source>
</evidence>
<gene>
    <name evidence="3" type="ORF">CEE69_21085</name>
</gene>
<dbReference type="RefSeq" id="WP_099262630.1">
    <property type="nucleotide sequence ID" value="NZ_NIZW01000018.1"/>
</dbReference>
<dbReference type="InterPro" id="IPR005530">
    <property type="entry name" value="SPW"/>
</dbReference>
<feature type="domain" description="SPW repeat-containing integral membrane" evidence="2">
    <location>
        <begin position="2"/>
        <end position="96"/>
    </location>
</feature>
<dbReference type="Pfam" id="PF03779">
    <property type="entry name" value="SPW"/>
    <property type="match status" value="1"/>
</dbReference>
<keyword evidence="1" id="KW-1133">Transmembrane helix</keyword>